<dbReference type="EMBL" id="SPHZ02000011">
    <property type="protein sequence ID" value="KAF0891928.1"/>
    <property type="molecule type" value="Genomic_DNA"/>
</dbReference>
<reference evidence="4 5" key="1">
    <citation type="submission" date="2019-11" db="EMBL/GenBank/DDBJ databases">
        <title>Whole genome sequence of Oryza granulata.</title>
        <authorList>
            <person name="Li W."/>
        </authorList>
    </citation>
    <scope>NUCLEOTIDE SEQUENCE [LARGE SCALE GENOMIC DNA]</scope>
    <source>
        <strain evidence="5">cv. Menghai</strain>
        <tissue evidence="4">Leaf</tissue>
    </source>
</reference>
<feature type="compositionally biased region" description="Basic and acidic residues" evidence="2">
    <location>
        <begin position="193"/>
        <end position="202"/>
    </location>
</feature>
<dbReference type="GO" id="GO:0008270">
    <property type="term" value="F:zinc ion binding"/>
    <property type="evidence" value="ECO:0007669"/>
    <property type="project" value="UniProtKB-KW"/>
</dbReference>
<evidence type="ECO:0000313" key="4">
    <source>
        <dbReference type="EMBL" id="KAF0891928.1"/>
    </source>
</evidence>
<name>A0A6G1BUZ3_9ORYZ</name>
<gene>
    <name evidence="4" type="ORF">E2562_011317</name>
</gene>
<dbReference type="InterPro" id="IPR001878">
    <property type="entry name" value="Znf_CCHC"/>
</dbReference>
<dbReference type="PROSITE" id="PS50158">
    <property type="entry name" value="ZF_CCHC"/>
    <property type="match status" value="1"/>
</dbReference>
<evidence type="ECO:0000313" key="5">
    <source>
        <dbReference type="Proteomes" id="UP000479710"/>
    </source>
</evidence>
<dbReference type="AlphaFoldDB" id="A0A6G1BUZ3"/>
<dbReference type="GO" id="GO:0003676">
    <property type="term" value="F:nucleic acid binding"/>
    <property type="evidence" value="ECO:0007669"/>
    <property type="project" value="InterPro"/>
</dbReference>
<keyword evidence="1" id="KW-0862">Zinc</keyword>
<evidence type="ECO:0000256" key="2">
    <source>
        <dbReference type="SAM" id="MobiDB-lite"/>
    </source>
</evidence>
<dbReference type="InterPro" id="IPR036875">
    <property type="entry name" value="Znf_CCHC_sf"/>
</dbReference>
<comment type="caution">
    <text evidence="4">The sequence shown here is derived from an EMBL/GenBank/DDBJ whole genome shotgun (WGS) entry which is preliminary data.</text>
</comment>
<dbReference type="SUPFAM" id="SSF57756">
    <property type="entry name" value="Retrovirus zinc finger-like domains"/>
    <property type="match status" value="1"/>
</dbReference>
<evidence type="ECO:0000259" key="3">
    <source>
        <dbReference type="PROSITE" id="PS50158"/>
    </source>
</evidence>
<feature type="compositionally biased region" description="Gly residues" evidence="2">
    <location>
        <begin position="82"/>
        <end position="94"/>
    </location>
</feature>
<dbReference type="Proteomes" id="UP000479710">
    <property type="component" value="Unassembled WGS sequence"/>
</dbReference>
<keyword evidence="1" id="KW-0863">Zinc-finger</keyword>
<keyword evidence="1" id="KW-0479">Metal-binding</keyword>
<proteinExistence type="predicted"/>
<organism evidence="4 5">
    <name type="scientific">Oryza meyeriana var. granulata</name>
    <dbReference type="NCBI Taxonomy" id="110450"/>
    <lineage>
        <taxon>Eukaryota</taxon>
        <taxon>Viridiplantae</taxon>
        <taxon>Streptophyta</taxon>
        <taxon>Embryophyta</taxon>
        <taxon>Tracheophyta</taxon>
        <taxon>Spermatophyta</taxon>
        <taxon>Magnoliopsida</taxon>
        <taxon>Liliopsida</taxon>
        <taxon>Poales</taxon>
        <taxon>Poaceae</taxon>
        <taxon>BOP clade</taxon>
        <taxon>Oryzoideae</taxon>
        <taxon>Oryzeae</taxon>
        <taxon>Oryzinae</taxon>
        <taxon>Oryza</taxon>
        <taxon>Oryza meyeriana</taxon>
    </lineage>
</organism>
<feature type="domain" description="CCHC-type" evidence="3">
    <location>
        <begin position="210"/>
        <end position="225"/>
    </location>
</feature>
<feature type="region of interest" description="Disordered" evidence="2">
    <location>
        <begin position="65"/>
        <end position="96"/>
    </location>
</feature>
<feature type="region of interest" description="Disordered" evidence="2">
    <location>
        <begin position="179"/>
        <end position="210"/>
    </location>
</feature>
<keyword evidence="5" id="KW-1185">Reference proteome</keyword>
<accession>A0A6G1BUZ3</accession>
<evidence type="ECO:0000256" key="1">
    <source>
        <dbReference type="PROSITE-ProRule" id="PRU00047"/>
    </source>
</evidence>
<protein>
    <recommendedName>
        <fullName evidence="3">CCHC-type domain-containing protein</fullName>
    </recommendedName>
</protein>
<sequence length="251" mass="26736">MSWREGNRFPHANRDWRRGAVGAREEEEEALFRDEGRGVGGRLGFHAGLDYGRQTGAGQATLESGDQRWGFRPRGGRSAGARRGGFAGRPGRGTNGCVRLGQVQGSRGGHWPVATGEGRTLLGQAAGNAGSKEKVGKDGAAMTIAGGSGPGNGGGAIRVGEMDAEVRPKPKRDRDIDEMEEDVNMMEPGCELSRFETRESSKEGGGPRYCSKCTQKGHMLAECPNERGKKESKLALVRVVGGSLAKEKLIE</sequence>